<keyword evidence="2" id="KW-0472">Membrane</keyword>
<feature type="transmembrane region" description="Helical" evidence="2">
    <location>
        <begin position="269"/>
        <end position="290"/>
    </location>
</feature>
<keyword evidence="2" id="KW-1133">Transmembrane helix</keyword>
<proteinExistence type="predicted"/>
<feature type="compositionally biased region" description="Low complexity" evidence="1">
    <location>
        <begin position="351"/>
        <end position="365"/>
    </location>
</feature>
<keyword evidence="2" id="KW-0812">Transmembrane</keyword>
<organism evidence="3">
    <name type="scientific">Gordonia sp. MP11Mi</name>
    <dbReference type="NCBI Taxonomy" id="3022769"/>
    <lineage>
        <taxon>Bacteria</taxon>
        <taxon>Bacillati</taxon>
        <taxon>Actinomycetota</taxon>
        <taxon>Actinomycetes</taxon>
        <taxon>Mycobacteriales</taxon>
        <taxon>Gordoniaceae</taxon>
        <taxon>Gordonia</taxon>
    </lineage>
</organism>
<feature type="region of interest" description="Disordered" evidence="1">
    <location>
        <begin position="299"/>
        <end position="393"/>
    </location>
</feature>
<evidence type="ECO:0000256" key="1">
    <source>
        <dbReference type="SAM" id="MobiDB-lite"/>
    </source>
</evidence>
<evidence type="ECO:0000313" key="3">
    <source>
        <dbReference type="EMBL" id="WOC11962.1"/>
    </source>
</evidence>
<feature type="compositionally biased region" description="Pro residues" evidence="1">
    <location>
        <begin position="382"/>
        <end position="393"/>
    </location>
</feature>
<protein>
    <submittedName>
        <fullName evidence="3">Uncharacterized protein</fullName>
    </submittedName>
</protein>
<evidence type="ECO:0000256" key="2">
    <source>
        <dbReference type="SAM" id="Phobius"/>
    </source>
</evidence>
<sequence length="393" mass="41597">MADQYDTPPWLAGFSVPEAPTGAVLAITFGPSGIWTGRVDGRRRIVSARSERRIVPNILDMRIAAEFVENGKVPEAADPAVFDELAELVAQARDTIGDRDSILVMGAGPLRFVSLSRADIVEATVPEVNRIHGMIVELADSAPVDAILLGPGTDQWPGLWESLTERGFTTLAPGDPFPTTFGGDDDPTNSLDRVAVAPAALAWGAETSGDGPLSFSASGIDPADYGLDEYGNVQYGMAADDNLDSERSDADDEAAEQQRAAEQRRRWRITAAAAIVVVLGLGGVGTAVAMNIHEHSGPSIDELSDLSGTQTTSDDESAAPEHIPNSADPKEVKAARAKMLKYTTPPPPPKTTSTTKKPQQTEEQPAPGPKPQPKPRKRTIPNPIPGLPPIVVG</sequence>
<dbReference type="RefSeq" id="WP_420041231.1">
    <property type="nucleotide sequence ID" value="NZ_CP128986.1"/>
</dbReference>
<gene>
    <name evidence="3" type="ORF">MP11Mi_10420</name>
</gene>
<accession>A0AA97CVJ2</accession>
<dbReference type="EMBL" id="CP128986">
    <property type="protein sequence ID" value="WOC11962.1"/>
    <property type="molecule type" value="Genomic_DNA"/>
</dbReference>
<name>A0AA97CVJ2_9ACTN</name>
<dbReference type="AlphaFoldDB" id="A0AA97CVJ2"/>
<reference evidence="3" key="1">
    <citation type="submission" date="2023-06" db="EMBL/GenBank/DDBJ databases">
        <title>Gordonia sp. nov. and Pseudochrobactrum sp. nov., two species isolated from the burying beetle Nicrophorus vespilloides.</title>
        <authorList>
            <person name="Poehlein A."/>
            <person name="Guzman J."/>
            <person name="Daniel R."/>
            <person name="Vilcinskas A."/>
        </authorList>
    </citation>
    <scope>NUCLEOTIDE SEQUENCE</scope>
    <source>
        <strain evidence="3">MP11Mi</strain>
    </source>
</reference>